<dbReference type="InterPro" id="IPR017911">
    <property type="entry name" value="MacB-like_ATP-bd"/>
</dbReference>
<keyword evidence="3 5" id="KW-0067">ATP-binding</keyword>
<dbReference type="PANTHER" id="PTHR24220:SF685">
    <property type="entry name" value="ABC TRANSPORTER RELATED"/>
    <property type="match status" value="1"/>
</dbReference>
<evidence type="ECO:0000256" key="3">
    <source>
        <dbReference type="ARBA" id="ARBA00022840"/>
    </source>
</evidence>
<dbReference type="SMART" id="SM00382">
    <property type="entry name" value="AAA"/>
    <property type="match status" value="1"/>
</dbReference>
<name>A0ABV6VT11_9ACTN</name>
<organism evidence="5 6">
    <name type="scientific">Streptacidiphilus cavernicola</name>
    <dbReference type="NCBI Taxonomy" id="3342716"/>
    <lineage>
        <taxon>Bacteria</taxon>
        <taxon>Bacillati</taxon>
        <taxon>Actinomycetota</taxon>
        <taxon>Actinomycetes</taxon>
        <taxon>Kitasatosporales</taxon>
        <taxon>Streptomycetaceae</taxon>
        <taxon>Streptacidiphilus</taxon>
    </lineage>
</organism>
<evidence type="ECO:0000313" key="6">
    <source>
        <dbReference type="Proteomes" id="UP001592531"/>
    </source>
</evidence>
<dbReference type="Gene3D" id="3.40.50.300">
    <property type="entry name" value="P-loop containing nucleotide triphosphate hydrolases"/>
    <property type="match status" value="1"/>
</dbReference>
<feature type="domain" description="ABC transporter" evidence="4">
    <location>
        <begin position="11"/>
        <end position="230"/>
    </location>
</feature>
<keyword evidence="1" id="KW-0813">Transport</keyword>
<dbReference type="InterPro" id="IPR027417">
    <property type="entry name" value="P-loop_NTPase"/>
</dbReference>
<dbReference type="Pfam" id="PF00005">
    <property type="entry name" value="ABC_tran"/>
    <property type="match status" value="1"/>
</dbReference>
<dbReference type="CDD" id="cd03255">
    <property type="entry name" value="ABC_MJ0796_LolCDE_FtsE"/>
    <property type="match status" value="1"/>
</dbReference>
<comment type="caution">
    <text evidence="5">The sequence shown here is derived from an EMBL/GenBank/DDBJ whole genome shotgun (WGS) entry which is preliminary data.</text>
</comment>
<dbReference type="PROSITE" id="PS00211">
    <property type="entry name" value="ABC_TRANSPORTER_1"/>
    <property type="match status" value="1"/>
</dbReference>
<gene>
    <name evidence="5" type="ORF">ACEZDE_09565</name>
</gene>
<protein>
    <submittedName>
        <fullName evidence="5">ABC transporter ATP-binding protein</fullName>
    </submittedName>
</protein>
<reference evidence="5 6" key="1">
    <citation type="submission" date="2024-09" db="EMBL/GenBank/DDBJ databases">
        <authorList>
            <person name="Lee S.D."/>
        </authorList>
    </citation>
    <scope>NUCLEOTIDE SEQUENCE [LARGE SCALE GENOMIC DNA]</scope>
    <source>
        <strain evidence="5 6">N8-3</strain>
    </source>
</reference>
<dbReference type="GO" id="GO:0005524">
    <property type="term" value="F:ATP binding"/>
    <property type="evidence" value="ECO:0007669"/>
    <property type="project" value="UniProtKB-KW"/>
</dbReference>
<dbReference type="PROSITE" id="PS50893">
    <property type="entry name" value="ABC_TRANSPORTER_2"/>
    <property type="match status" value="1"/>
</dbReference>
<sequence>MTSTAVATDGLTLRDVVLTYPDGDRRLTALDAVSLRAVPGELTAIVGPSGSGKSSLLAVAATLLRPDSGQLVVAGQDTAGLSAKQATALRREQIGIVFQQANLLSSLTALEQLLAVAHLRGIRPGRARARAEQLLASVGLGDGKQHRRPHQLSGGERQRVNIARALFAEPAVLLVDEPTSALDHERGAQIIDLLAGITRERRTATLLVTHDHDLLSRADHLLQLTDGRLH</sequence>
<dbReference type="EMBL" id="JBHFAB010000005">
    <property type="protein sequence ID" value="MFC1416892.1"/>
    <property type="molecule type" value="Genomic_DNA"/>
</dbReference>
<keyword evidence="6" id="KW-1185">Reference proteome</keyword>
<dbReference type="PANTHER" id="PTHR24220">
    <property type="entry name" value="IMPORT ATP-BINDING PROTEIN"/>
    <property type="match status" value="1"/>
</dbReference>
<dbReference type="InterPro" id="IPR017871">
    <property type="entry name" value="ABC_transporter-like_CS"/>
</dbReference>
<dbReference type="RefSeq" id="WP_380534509.1">
    <property type="nucleotide sequence ID" value="NZ_JBHFAB010000005.1"/>
</dbReference>
<evidence type="ECO:0000313" key="5">
    <source>
        <dbReference type="EMBL" id="MFC1416892.1"/>
    </source>
</evidence>
<dbReference type="InterPro" id="IPR015854">
    <property type="entry name" value="ABC_transpr_LolD-like"/>
</dbReference>
<evidence type="ECO:0000259" key="4">
    <source>
        <dbReference type="PROSITE" id="PS50893"/>
    </source>
</evidence>
<dbReference type="InterPro" id="IPR003593">
    <property type="entry name" value="AAA+_ATPase"/>
</dbReference>
<proteinExistence type="predicted"/>
<dbReference type="SUPFAM" id="SSF52540">
    <property type="entry name" value="P-loop containing nucleoside triphosphate hydrolases"/>
    <property type="match status" value="1"/>
</dbReference>
<keyword evidence="2" id="KW-0547">Nucleotide-binding</keyword>
<evidence type="ECO:0000256" key="1">
    <source>
        <dbReference type="ARBA" id="ARBA00022448"/>
    </source>
</evidence>
<dbReference type="Proteomes" id="UP001592531">
    <property type="component" value="Unassembled WGS sequence"/>
</dbReference>
<accession>A0ABV6VT11</accession>
<evidence type="ECO:0000256" key="2">
    <source>
        <dbReference type="ARBA" id="ARBA00022741"/>
    </source>
</evidence>
<dbReference type="InterPro" id="IPR003439">
    <property type="entry name" value="ABC_transporter-like_ATP-bd"/>
</dbReference>